<dbReference type="Proteomes" id="UP000232323">
    <property type="component" value="Unassembled WGS sequence"/>
</dbReference>
<accession>A0A250WSR8</accession>
<gene>
    <name evidence="2" type="ORF">CEUSTIGMA_g1291.t1</name>
</gene>
<evidence type="ECO:0000256" key="1">
    <source>
        <dbReference type="SAM" id="MobiDB-lite"/>
    </source>
</evidence>
<dbReference type="AlphaFoldDB" id="A0A250WSR8"/>
<dbReference type="EMBL" id="BEGY01000005">
    <property type="protein sequence ID" value="GAX73841.1"/>
    <property type="molecule type" value="Genomic_DNA"/>
</dbReference>
<reference evidence="2 3" key="1">
    <citation type="submission" date="2017-08" db="EMBL/GenBank/DDBJ databases">
        <title>Acidophilic green algal genome provides insights into adaptation to an acidic environment.</title>
        <authorList>
            <person name="Hirooka S."/>
            <person name="Hirose Y."/>
            <person name="Kanesaki Y."/>
            <person name="Higuchi S."/>
            <person name="Fujiwara T."/>
            <person name="Onuma R."/>
            <person name="Era A."/>
            <person name="Ohbayashi R."/>
            <person name="Uzuka A."/>
            <person name="Nozaki H."/>
            <person name="Yoshikawa H."/>
            <person name="Miyagishima S.Y."/>
        </authorList>
    </citation>
    <scope>NUCLEOTIDE SEQUENCE [LARGE SCALE GENOMIC DNA]</scope>
    <source>
        <strain evidence="2 3">NIES-2499</strain>
    </source>
</reference>
<keyword evidence="3" id="KW-1185">Reference proteome</keyword>
<name>A0A250WSR8_9CHLO</name>
<evidence type="ECO:0000313" key="3">
    <source>
        <dbReference type="Proteomes" id="UP000232323"/>
    </source>
</evidence>
<feature type="compositionally biased region" description="Polar residues" evidence="1">
    <location>
        <begin position="1"/>
        <end position="12"/>
    </location>
</feature>
<proteinExistence type="predicted"/>
<feature type="region of interest" description="Disordered" evidence="1">
    <location>
        <begin position="1"/>
        <end position="41"/>
    </location>
</feature>
<evidence type="ECO:0000313" key="2">
    <source>
        <dbReference type="EMBL" id="GAX73841.1"/>
    </source>
</evidence>
<protein>
    <submittedName>
        <fullName evidence="2">Uncharacterized protein</fullName>
    </submittedName>
</protein>
<sequence length="202" mass="22215">MQRNINNFVTNQKETDDSQQDPKIPSKSDRSNPRRCKTSPPKLLGMLSAVSAINACHKNSTGNSESNSKKSLHLRGVLKKTPATAFRFLQVKSVSGPSNPRVCLEDCSHTKSGSNIRTNAHYRSDCNVTRVKQNSSMLILGGPAQACKANAQSKPITREYFNHYDDGRGDWIPEQLGVESDDPCINEQWETRGVKGLGGKGN</sequence>
<organism evidence="2 3">
    <name type="scientific">Chlamydomonas eustigma</name>
    <dbReference type="NCBI Taxonomy" id="1157962"/>
    <lineage>
        <taxon>Eukaryota</taxon>
        <taxon>Viridiplantae</taxon>
        <taxon>Chlorophyta</taxon>
        <taxon>core chlorophytes</taxon>
        <taxon>Chlorophyceae</taxon>
        <taxon>CS clade</taxon>
        <taxon>Chlamydomonadales</taxon>
        <taxon>Chlamydomonadaceae</taxon>
        <taxon>Chlamydomonas</taxon>
    </lineage>
</organism>
<comment type="caution">
    <text evidence="2">The sequence shown here is derived from an EMBL/GenBank/DDBJ whole genome shotgun (WGS) entry which is preliminary data.</text>
</comment>